<evidence type="ECO:0000313" key="2">
    <source>
        <dbReference type="Ensembl" id="ENSCSAP00000014250.1"/>
    </source>
</evidence>
<feature type="region of interest" description="Disordered" evidence="1">
    <location>
        <begin position="1"/>
        <end position="34"/>
    </location>
</feature>
<reference evidence="2 3" key="1">
    <citation type="submission" date="2014-03" db="EMBL/GenBank/DDBJ databases">
        <authorList>
            <person name="Warren W."/>
            <person name="Wilson R.K."/>
        </authorList>
    </citation>
    <scope>NUCLEOTIDE SEQUENCE</scope>
</reference>
<keyword evidence="3" id="KW-1185">Reference proteome</keyword>
<sequence length="56" mass="6134">MHLNSSQRAGFLPWRSPMATARREPCPESSDTDWQPLQGCGMSMSVCIGIPGQTLL</sequence>
<dbReference type="Ensembl" id="ENSCSAT00000016331.1">
    <property type="protein sequence ID" value="ENSCSAP00000014250.1"/>
    <property type="gene ID" value="ENSCSAG00000018235.1"/>
</dbReference>
<reference evidence="2" key="3">
    <citation type="submission" date="2025-09" db="UniProtKB">
        <authorList>
            <consortium name="Ensembl"/>
        </authorList>
    </citation>
    <scope>IDENTIFICATION</scope>
</reference>
<evidence type="ECO:0000313" key="3">
    <source>
        <dbReference type="Proteomes" id="UP000029965"/>
    </source>
</evidence>
<dbReference type="eggNOG" id="ENOG502TF65">
    <property type="taxonomic scope" value="Eukaryota"/>
</dbReference>
<reference evidence="2" key="2">
    <citation type="submission" date="2025-08" db="UniProtKB">
        <authorList>
            <consortium name="Ensembl"/>
        </authorList>
    </citation>
    <scope>IDENTIFICATION</scope>
</reference>
<dbReference type="Bgee" id="ENSCSAG00000018235">
    <property type="expression patterns" value="Expressed in blood and 3 other cell types or tissues"/>
</dbReference>
<dbReference type="EMBL" id="AQIB01127601">
    <property type="status" value="NOT_ANNOTATED_CDS"/>
    <property type="molecule type" value="Genomic_DNA"/>
</dbReference>
<organism evidence="2 3">
    <name type="scientific">Chlorocebus sabaeus</name>
    <name type="common">Green monkey</name>
    <name type="synonym">Simia sabaea</name>
    <dbReference type="NCBI Taxonomy" id="60711"/>
    <lineage>
        <taxon>Eukaryota</taxon>
        <taxon>Metazoa</taxon>
        <taxon>Chordata</taxon>
        <taxon>Craniata</taxon>
        <taxon>Vertebrata</taxon>
        <taxon>Euteleostomi</taxon>
        <taxon>Mammalia</taxon>
        <taxon>Eutheria</taxon>
        <taxon>Euarchontoglires</taxon>
        <taxon>Primates</taxon>
        <taxon>Haplorrhini</taxon>
        <taxon>Catarrhini</taxon>
        <taxon>Cercopithecidae</taxon>
        <taxon>Cercopithecinae</taxon>
        <taxon>Chlorocebus</taxon>
    </lineage>
</organism>
<dbReference type="Proteomes" id="UP000029965">
    <property type="component" value="Chromosome 18"/>
</dbReference>
<proteinExistence type="predicted"/>
<evidence type="ECO:0000256" key="1">
    <source>
        <dbReference type="SAM" id="MobiDB-lite"/>
    </source>
</evidence>
<protein>
    <submittedName>
        <fullName evidence="2">Uncharacterized protein</fullName>
    </submittedName>
</protein>
<name>A0A0D9S061_CHLSB</name>
<dbReference type="AlphaFoldDB" id="A0A0D9S061"/>
<accession>A0A0D9S061</accession>